<evidence type="ECO:0000313" key="2">
    <source>
        <dbReference type="EMBL" id="SPC21154.1"/>
    </source>
</evidence>
<organism evidence="2 3">
    <name type="scientific">Cupriavidus taiwanensis</name>
    <dbReference type="NCBI Taxonomy" id="164546"/>
    <lineage>
        <taxon>Bacteria</taxon>
        <taxon>Pseudomonadati</taxon>
        <taxon>Pseudomonadota</taxon>
        <taxon>Betaproteobacteria</taxon>
        <taxon>Burkholderiales</taxon>
        <taxon>Burkholderiaceae</taxon>
        <taxon>Cupriavidus</taxon>
    </lineage>
</organism>
<proteinExistence type="predicted"/>
<sequence>MRTRGKGLLRIDPGIELAPNRLIVAGKRSTGRLRKPTCKQRSHARPVQRITRHDDQATIHCLLPRDPSFQQAAEHLLPRYNDDVPLGRAGVVVGMNVSLALRDRNISRPEPRFDKQQGSWRQL</sequence>
<evidence type="ECO:0000313" key="3">
    <source>
        <dbReference type="Proteomes" id="UP000257139"/>
    </source>
</evidence>
<reference evidence="2 3" key="1">
    <citation type="submission" date="2018-01" db="EMBL/GenBank/DDBJ databases">
        <authorList>
            <person name="Clerissi C."/>
        </authorList>
    </citation>
    <scope>NUCLEOTIDE SEQUENCE [LARGE SCALE GENOMIC DNA]</scope>
    <source>
        <strain evidence="2">Cupriavidus taiwanensis STM 6021</strain>
    </source>
</reference>
<name>A0A7Z7JE14_9BURK</name>
<gene>
    <name evidence="2" type="ORF">CBM2594_B10258</name>
</gene>
<accession>A0A7Z7JE14</accession>
<feature type="compositionally biased region" description="Basic and acidic residues" evidence="1">
    <location>
        <begin position="104"/>
        <end position="115"/>
    </location>
</feature>
<feature type="region of interest" description="Disordered" evidence="1">
    <location>
        <begin position="104"/>
        <end position="123"/>
    </location>
</feature>
<evidence type="ECO:0008006" key="4">
    <source>
        <dbReference type="Google" id="ProtNLM"/>
    </source>
</evidence>
<protein>
    <recommendedName>
        <fullName evidence="4">Transposase</fullName>
    </recommendedName>
</protein>
<evidence type="ECO:0000256" key="1">
    <source>
        <dbReference type="SAM" id="MobiDB-lite"/>
    </source>
</evidence>
<dbReference type="AlphaFoldDB" id="A0A7Z7JE14"/>
<dbReference type="EMBL" id="LT978514">
    <property type="protein sequence ID" value="SPC21154.1"/>
    <property type="molecule type" value="Genomic_DNA"/>
</dbReference>
<feature type="region of interest" description="Disordered" evidence="1">
    <location>
        <begin position="27"/>
        <end position="49"/>
    </location>
</feature>
<dbReference type="Proteomes" id="UP000257139">
    <property type="component" value="Chromosome CBM2594_b"/>
</dbReference>
<feature type="compositionally biased region" description="Basic residues" evidence="1">
    <location>
        <begin position="29"/>
        <end position="46"/>
    </location>
</feature>